<sequence>MEQVMLTCLIHMMTEMMMRRQGLWRSTRALSCISCRRLDLEWILLR</sequence>
<dbReference type="OrthoDB" id="48057at2759"/>
<evidence type="ECO:0000313" key="1">
    <source>
        <dbReference type="EMBL" id="CCQ43848.1"/>
    </source>
</evidence>
<dbReference type="ChiTaRS" id="OSBPL9">
    <property type="organism name" value="human"/>
</dbReference>
<dbReference type="EMBL" id="HF584351">
    <property type="protein sequence ID" value="CCQ43848.1"/>
    <property type="molecule type" value="Genomic_DNA"/>
</dbReference>
<proteinExistence type="predicted"/>
<protein>
    <submittedName>
        <fullName evidence="1">Alternative protein OSBPL9</fullName>
    </submittedName>
</protein>
<dbReference type="AlphaFoldDB" id="L8EBE2"/>
<accession>L8EBE2</accession>
<name>L8EBE2_HUMAN</name>
<organism evidence="1">
    <name type="scientific">Homo sapiens</name>
    <name type="common">Human</name>
    <dbReference type="NCBI Taxonomy" id="9606"/>
    <lineage>
        <taxon>Eukaryota</taxon>
        <taxon>Metazoa</taxon>
        <taxon>Chordata</taxon>
        <taxon>Craniata</taxon>
        <taxon>Vertebrata</taxon>
        <taxon>Euteleostomi</taxon>
        <taxon>Mammalia</taxon>
        <taxon>Eutheria</taxon>
        <taxon>Euarchontoglires</taxon>
        <taxon>Primates</taxon>
        <taxon>Haplorrhini</taxon>
        <taxon>Catarrhini</taxon>
        <taxon>Hominidae</taxon>
        <taxon>Homo</taxon>
    </lineage>
</organism>
<reference evidence="1" key="1">
    <citation type="journal article" date="2013" name="PLoS ONE">
        <title>Direct detection of alternative open reading frames translation products in human significantly expands the proteome.</title>
        <authorList>
            <person name="Vanderperre B."/>
            <person name="Lucier J.-F."/>
            <person name="Motard J."/>
            <person name="Tremblay G."/>
            <person name="Vanderperre S."/>
            <person name="Wisztorski M."/>
            <person name="Salzet M."/>
            <person name="Boisvert F.-M."/>
            <person name="Roucou X."/>
        </authorList>
    </citation>
    <scope>NUCLEOTIDE SEQUENCE</scope>
</reference>
<gene>
    <name evidence="1" type="primary">OSBPL9</name>
</gene>